<protein>
    <submittedName>
        <fullName evidence="1">Uncharacterized protein</fullName>
    </submittedName>
</protein>
<dbReference type="RefSeq" id="WP_181553609.1">
    <property type="nucleotide sequence ID" value="NZ_CP056573.1"/>
</dbReference>
<organism evidence="1 2">
    <name type="scientific">Citrobacter freundii</name>
    <dbReference type="NCBI Taxonomy" id="546"/>
    <lineage>
        <taxon>Bacteria</taxon>
        <taxon>Pseudomonadati</taxon>
        <taxon>Pseudomonadota</taxon>
        <taxon>Gammaproteobacteria</taxon>
        <taxon>Enterobacterales</taxon>
        <taxon>Enterobacteriaceae</taxon>
        <taxon>Citrobacter</taxon>
        <taxon>Citrobacter freundii complex</taxon>
    </lineage>
</organism>
<gene>
    <name evidence="1" type="ORF">HV178_15775</name>
</gene>
<sequence>MKYQLAKLYRGDRFFGYGIAVGGLLLDGQASTVVETSPNEIPRVITTFNLSNEHSEEQPRIDLDKPRVSNEIMFAIHPDRPLTSSQSEELKEVLNDFLSRHNL</sequence>
<reference evidence="2" key="1">
    <citation type="submission" date="2020-06" db="EMBL/GenBank/DDBJ databases">
        <title>REHAB project genomes.</title>
        <authorList>
            <person name="Shaw L.P."/>
        </authorList>
    </citation>
    <scope>NUCLEOTIDE SEQUENCE [LARGE SCALE GENOMIC DNA]</scope>
    <source>
        <strain evidence="2">RHBSTW-00370</strain>
    </source>
</reference>
<name>A0AAP9QDR6_CITFR</name>
<evidence type="ECO:0000313" key="1">
    <source>
        <dbReference type="EMBL" id="QLV31340.1"/>
    </source>
</evidence>
<dbReference type="Proteomes" id="UP000512222">
    <property type="component" value="Chromosome"/>
</dbReference>
<dbReference type="AlphaFoldDB" id="A0AAP9QDR6"/>
<evidence type="ECO:0000313" key="2">
    <source>
        <dbReference type="Proteomes" id="UP000512222"/>
    </source>
</evidence>
<dbReference type="EMBL" id="CP056573">
    <property type="protein sequence ID" value="QLV31340.1"/>
    <property type="molecule type" value="Genomic_DNA"/>
</dbReference>
<accession>A0AAP9QDR6</accession>
<proteinExistence type="predicted"/>